<accession>A0A1M5GTU1</accession>
<dbReference type="GO" id="GO:0006508">
    <property type="term" value="P:proteolysis"/>
    <property type="evidence" value="ECO:0007669"/>
    <property type="project" value="UniProtKB-KW"/>
</dbReference>
<name>A0A1M5GTU1_SALEC</name>
<evidence type="ECO:0000256" key="1">
    <source>
        <dbReference type="ARBA" id="ARBA00000098"/>
    </source>
</evidence>
<dbReference type="PRINTS" id="PR00756">
    <property type="entry name" value="ALADIPTASE"/>
</dbReference>
<keyword evidence="12" id="KW-0732">Signal</keyword>
<proteinExistence type="inferred from homology"/>
<dbReference type="GO" id="GO:0043171">
    <property type="term" value="P:peptide catabolic process"/>
    <property type="evidence" value="ECO:0007669"/>
    <property type="project" value="TreeGrafter"/>
</dbReference>
<protein>
    <recommendedName>
        <fullName evidence="5">Aminopeptidase N</fullName>
        <ecNumber evidence="4">3.4.11.2</ecNumber>
    </recommendedName>
</protein>
<evidence type="ECO:0000313" key="15">
    <source>
        <dbReference type="EMBL" id="SHG07131.1"/>
    </source>
</evidence>
<comment type="catalytic activity">
    <reaction evidence="1">
        <text>Release of an N-terminal amino acid, Xaa-|-Yaa- from a peptide, amide or arylamide. Xaa is preferably Ala, but may be most amino acids including Pro (slow action). When a terminal hydrophobic residue is followed by a prolyl residue, the two may be released as an intact Xaa-Pro dipeptide.</text>
        <dbReference type="EC" id="3.4.11.2"/>
    </reaction>
</comment>
<evidence type="ECO:0000256" key="11">
    <source>
        <dbReference type="ARBA" id="ARBA00023049"/>
    </source>
</evidence>
<organism evidence="15 16">
    <name type="scientific">Salegentibacter echinorum</name>
    <dbReference type="NCBI Taxonomy" id="1073325"/>
    <lineage>
        <taxon>Bacteria</taxon>
        <taxon>Pseudomonadati</taxon>
        <taxon>Bacteroidota</taxon>
        <taxon>Flavobacteriia</taxon>
        <taxon>Flavobacteriales</taxon>
        <taxon>Flavobacteriaceae</taxon>
        <taxon>Salegentibacter</taxon>
    </lineage>
</organism>
<evidence type="ECO:0000256" key="12">
    <source>
        <dbReference type="SAM" id="SignalP"/>
    </source>
</evidence>
<comment type="cofactor">
    <cofactor evidence="2">
        <name>Zn(2+)</name>
        <dbReference type="ChEBI" id="CHEBI:29105"/>
    </cofactor>
</comment>
<dbReference type="GO" id="GO:0005737">
    <property type="term" value="C:cytoplasm"/>
    <property type="evidence" value="ECO:0007669"/>
    <property type="project" value="TreeGrafter"/>
</dbReference>
<feature type="chain" id="PRO_5009910564" description="Aminopeptidase N" evidence="12">
    <location>
        <begin position="24"/>
        <end position="706"/>
    </location>
</feature>
<dbReference type="PANTHER" id="PTHR11533">
    <property type="entry name" value="PROTEASE M1 ZINC METALLOPROTEASE"/>
    <property type="match status" value="1"/>
</dbReference>
<dbReference type="InterPro" id="IPR042097">
    <property type="entry name" value="Aminopeptidase_N-like_N_sf"/>
</dbReference>
<evidence type="ECO:0000259" key="13">
    <source>
        <dbReference type="Pfam" id="PF01433"/>
    </source>
</evidence>
<dbReference type="EC" id="3.4.11.2" evidence="4"/>
<dbReference type="RefSeq" id="WP_072879002.1">
    <property type="nucleotide sequence ID" value="NZ_FQVT01000004.1"/>
</dbReference>
<dbReference type="CDD" id="cd09603">
    <property type="entry name" value="M1_APN_like"/>
    <property type="match status" value="1"/>
</dbReference>
<evidence type="ECO:0000256" key="8">
    <source>
        <dbReference type="ARBA" id="ARBA00022723"/>
    </source>
</evidence>
<keyword evidence="10" id="KW-0862">Zinc</keyword>
<dbReference type="InterPro" id="IPR045357">
    <property type="entry name" value="Aminopeptidase_N-like_N"/>
</dbReference>
<evidence type="ECO:0000256" key="9">
    <source>
        <dbReference type="ARBA" id="ARBA00022801"/>
    </source>
</evidence>
<feature type="domain" description="Peptidase M1 membrane alanine aminopeptidase" evidence="13">
    <location>
        <begin position="245"/>
        <end position="445"/>
    </location>
</feature>
<keyword evidence="7" id="KW-0645">Protease</keyword>
<dbReference type="GO" id="GO:0070006">
    <property type="term" value="F:metalloaminopeptidase activity"/>
    <property type="evidence" value="ECO:0007669"/>
    <property type="project" value="TreeGrafter"/>
</dbReference>
<keyword evidence="6 15" id="KW-0031">Aminopeptidase</keyword>
<dbReference type="Pfam" id="PF01433">
    <property type="entry name" value="Peptidase_M1"/>
    <property type="match status" value="1"/>
</dbReference>
<dbReference type="Proteomes" id="UP000183945">
    <property type="component" value="Unassembled WGS sequence"/>
</dbReference>
<keyword evidence="9" id="KW-0378">Hydrolase</keyword>
<dbReference type="InterPro" id="IPR001930">
    <property type="entry name" value="Peptidase_M1"/>
</dbReference>
<dbReference type="Gene3D" id="1.10.390.10">
    <property type="entry name" value="Neutral Protease Domain 2"/>
    <property type="match status" value="1"/>
</dbReference>
<dbReference type="Gene3D" id="2.60.40.1730">
    <property type="entry name" value="tricorn interacting facor f3 domain"/>
    <property type="match status" value="1"/>
</dbReference>
<evidence type="ECO:0000256" key="5">
    <source>
        <dbReference type="ARBA" id="ARBA00015611"/>
    </source>
</evidence>
<dbReference type="AlphaFoldDB" id="A0A1M5GTU1"/>
<dbReference type="InterPro" id="IPR014782">
    <property type="entry name" value="Peptidase_M1_dom"/>
</dbReference>
<dbReference type="Pfam" id="PF17900">
    <property type="entry name" value="Peptidase_M1_N"/>
    <property type="match status" value="1"/>
</dbReference>
<feature type="domain" description="Aminopeptidase N-like N-terminal" evidence="14">
    <location>
        <begin position="40"/>
        <end position="206"/>
    </location>
</feature>
<sequence length="706" mass="81844">MKYFLVSMLLLCGAFGFSQTPIADSLNQVNSVDFKKAKAEIAIFPKAEKVTGKVNYEFDVLKATDSIYIDARNMEFEEVLLNDKKVSFRNSNERIWIRKPFQTSKNNLLQLKFSAKPQQAMYFINWQISDSINAPKQVWTQGQGKYTSNWLPSFDDQREKLEFDLSISFPKEFKVIANGKLVKKEAINDSLTRWNFDMKKPMSSYLLAIAAGKFFQQKENSASGVPLSFNIQQELKQNLEPTYRYTKEIFDFLESEIGVPYPWQNYRQVPVRDFLYAGMENTGTTIFANAFITDSIAFKDRNYVSVNAHELAHQWFGNMVTAKDNKDHWLHEGFATFYSLLAEKEIFGDDYYYWKLYQSAEELKARSDKGKGEAVTQLKASSLTYYQKGAWALHILREKVGREAFNLAVKNYLETYQFKTVSTNNFIAEVEAVSNEDLSEFMRKWINQTAFQGTEALNSLKKSEFIKSYLELAALRETRFQDKEALLSAALDFPVNDYLGQEVVYQLAGETSTGAIALYRKAFKSNNVYVRQAIATSMEKIPQELKPQFESLLSDESYITKEKALMKLWMNFPEDVGKYLNKTKGVQGFTNKNVHLLWLTLNLVSPGYEPQNKTATYQELSGYTREYRPMELRRNAFGFLYQINSFTTQNLLDLMQGTQHHDYKFRNFCRELLDELLKSDDYKQKFLVLSNRLSKKESGYLKSKLP</sequence>
<keyword evidence="8" id="KW-0479">Metal-binding</keyword>
<dbReference type="GO" id="GO:0008270">
    <property type="term" value="F:zinc ion binding"/>
    <property type="evidence" value="ECO:0007669"/>
    <property type="project" value="InterPro"/>
</dbReference>
<evidence type="ECO:0000256" key="6">
    <source>
        <dbReference type="ARBA" id="ARBA00022438"/>
    </source>
</evidence>
<evidence type="ECO:0000256" key="3">
    <source>
        <dbReference type="ARBA" id="ARBA00010136"/>
    </source>
</evidence>
<evidence type="ECO:0000256" key="4">
    <source>
        <dbReference type="ARBA" id="ARBA00012564"/>
    </source>
</evidence>
<reference evidence="16" key="1">
    <citation type="submission" date="2016-11" db="EMBL/GenBank/DDBJ databases">
        <authorList>
            <person name="Varghese N."/>
            <person name="Submissions S."/>
        </authorList>
    </citation>
    <scope>NUCLEOTIDE SEQUENCE [LARGE SCALE GENOMIC DNA]</scope>
    <source>
        <strain evidence="16">DSM 24579</strain>
    </source>
</reference>
<keyword evidence="16" id="KW-1185">Reference proteome</keyword>
<evidence type="ECO:0000256" key="7">
    <source>
        <dbReference type="ARBA" id="ARBA00022670"/>
    </source>
</evidence>
<gene>
    <name evidence="15" type="ORF">SAMN05444483_104308</name>
</gene>
<dbReference type="GO" id="GO:0016020">
    <property type="term" value="C:membrane"/>
    <property type="evidence" value="ECO:0007669"/>
    <property type="project" value="TreeGrafter"/>
</dbReference>
<dbReference type="SUPFAM" id="SSF55486">
    <property type="entry name" value="Metalloproteases ('zincins'), catalytic domain"/>
    <property type="match status" value="1"/>
</dbReference>
<comment type="similarity">
    <text evidence="3">Belongs to the peptidase M1 family.</text>
</comment>
<keyword evidence="11" id="KW-0482">Metalloprotease</keyword>
<dbReference type="PANTHER" id="PTHR11533:SF174">
    <property type="entry name" value="PUROMYCIN-SENSITIVE AMINOPEPTIDASE-RELATED"/>
    <property type="match status" value="1"/>
</dbReference>
<dbReference type="EMBL" id="FQVT01000004">
    <property type="protein sequence ID" value="SHG07131.1"/>
    <property type="molecule type" value="Genomic_DNA"/>
</dbReference>
<evidence type="ECO:0000259" key="14">
    <source>
        <dbReference type="Pfam" id="PF17900"/>
    </source>
</evidence>
<dbReference type="InterPro" id="IPR027268">
    <property type="entry name" value="Peptidase_M4/M1_CTD_sf"/>
</dbReference>
<dbReference type="SUPFAM" id="SSF63737">
    <property type="entry name" value="Leukotriene A4 hydrolase N-terminal domain"/>
    <property type="match status" value="1"/>
</dbReference>
<dbReference type="InterPro" id="IPR050344">
    <property type="entry name" value="Peptidase_M1_aminopeptidases"/>
</dbReference>
<evidence type="ECO:0000256" key="10">
    <source>
        <dbReference type="ARBA" id="ARBA00022833"/>
    </source>
</evidence>
<feature type="signal peptide" evidence="12">
    <location>
        <begin position="1"/>
        <end position="23"/>
    </location>
</feature>
<dbReference type="GO" id="GO:0016285">
    <property type="term" value="F:alanyl aminopeptidase activity"/>
    <property type="evidence" value="ECO:0007669"/>
    <property type="project" value="UniProtKB-EC"/>
</dbReference>
<dbReference type="GO" id="GO:0042277">
    <property type="term" value="F:peptide binding"/>
    <property type="evidence" value="ECO:0007669"/>
    <property type="project" value="TreeGrafter"/>
</dbReference>
<evidence type="ECO:0000313" key="16">
    <source>
        <dbReference type="Proteomes" id="UP000183945"/>
    </source>
</evidence>
<evidence type="ECO:0000256" key="2">
    <source>
        <dbReference type="ARBA" id="ARBA00001947"/>
    </source>
</evidence>
<dbReference type="GO" id="GO:0005615">
    <property type="term" value="C:extracellular space"/>
    <property type="evidence" value="ECO:0007669"/>
    <property type="project" value="TreeGrafter"/>
</dbReference>
<dbReference type="STRING" id="1073325.SAMN05444483_104308"/>